<evidence type="ECO:0000313" key="8">
    <source>
        <dbReference type="EMBL" id="BCJ68354.1"/>
    </source>
</evidence>
<dbReference type="RefSeq" id="WP_344143036.1">
    <property type="nucleotide sequence ID" value="NZ_BAAAOJ010000049.1"/>
</dbReference>
<accession>A0A810N7A7</accession>
<dbReference type="PANTHER" id="PTHR42718">
    <property type="entry name" value="MAJOR FACILITATOR SUPERFAMILY MULTIDRUG TRANSPORTER MFSC"/>
    <property type="match status" value="1"/>
</dbReference>
<dbReference type="Gene3D" id="1.20.1720.10">
    <property type="entry name" value="Multidrug resistance protein D"/>
    <property type="match status" value="1"/>
</dbReference>
<dbReference type="EMBL" id="AP023359">
    <property type="protein sequence ID" value="BCJ68354.1"/>
    <property type="molecule type" value="Genomic_DNA"/>
</dbReference>
<feature type="domain" description="Major facilitator superfamily (MFS) profile" evidence="7">
    <location>
        <begin position="23"/>
        <end position="475"/>
    </location>
</feature>
<feature type="transmembrane region" description="Helical" evidence="6">
    <location>
        <begin position="447"/>
        <end position="468"/>
    </location>
</feature>
<feature type="transmembrane region" description="Helical" evidence="6">
    <location>
        <begin position="404"/>
        <end position="427"/>
    </location>
</feature>
<feature type="transmembrane region" description="Helical" evidence="6">
    <location>
        <begin position="177"/>
        <end position="196"/>
    </location>
</feature>
<evidence type="ECO:0000256" key="1">
    <source>
        <dbReference type="ARBA" id="ARBA00004651"/>
    </source>
</evidence>
<feature type="transmembrane region" description="Helical" evidence="6">
    <location>
        <begin position="343"/>
        <end position="363"/>
    </location>
</feature>
<keyword evidence="3 6" id="KW-0812">Transmembrane</keyword>
<keyword evidence="4 6" id="KW-1133">Transmembrane helix</keyword>
<dbReference type="InterPro" id="IPR011701">
    <property type="entry name" value="MFS"/>
</dbReference>
<feature type="transmembrane region" description="Helical" evidence="6">
    <location>
        <begin position="369"/>
        <end position="392"/>
    </location>
</feature>
<name>A0A810N7A7_9ACTN</name>
<keyword evidence="5 6" id="KW-0472">Membrane</keyword>
<dbReference type="Gene3D" id="1.20.1250.20">
    <property type="entry name" value="MFS general substrate transporter like domains"/>
    <property type="match status" value="1"/>
</dbReference>
<comment type="subcellular location">
    <subcellularLocation>
        <location evidence="1">Cell membrane</location>
        <topology evidence="1">Multi-pass membrane protein</topology>
    </subcellularLocation>
</comment>
<keyword evidence="9" id="KW-1185">Reference proteome</keyword>
<dbReference type="Pfam" id="PF07690">
    <property type="entry name" value="MFS_1"/>
    <property type="match status" value="1"/>
</dbReference>
<dbReference type="InterPro" id="IPR036259">
    <property type="entry name" value="MFS_trans_sf"/>
</dbReference>
<dbReference type="PROSITE" id="PS50850">
    <property type="entry name" value="MFS"/>
    <property type="match status" value="1"/>
</dbReference>
<sequence>MNGVAVGSPVNPAADATVPLPRLLLVLVPAMLLIPITSDMVSLVLPSIADQFAASTAQVAWLVTGFLLACAVGIPIYGRMADRYGLRLLFTAALAAFAAGSLICAVAPNLVLLVLGRILTGAGGAAIPVLVIVAAVRLLPREKSAIGVGFIAAAGGAGTALGPAIGGGLGQALGWRALFWIMTIAAVLLIPAIRRVLTDPPTRRGGRLDVLGGTLLGASAGLVLFGITQAEGTRGFTGSASWGPLLAGLLAGGLVAWRTRTAAQPFVPPSLFAHRGYLAAVSVIFLAMMVNLTALVLLPLLLIEVNGLTPAQGSLVMIPGGIALAVLSPLVGRLGARGVNGGAVALVGLAVIAISMLVLSTIAGASPVLAGLAILTLGAGFALVVTPVTSAVSQLLPPAHIGTGVGIFQGAQFLGAGAGPALFGVVLSVRQSGASEAVNPLDTGLAAAYSDTFLVLALVGVPAMGAALRLRTVLAARTQQRPEPSAADV</sequence>
<dbReference type="GO" id="GO:0005886">
    <property type="term" value="C:plasma membrane"/>
    <property type="evidence" value="ECO:0007669"/>
    <property type="project" value="UniProtKB-SubCell"/>
</dbReference>
<protein>
    <submittedName>
        <fullName evidence="8">MFS transporter</fullName>
    </submittedName>
</protein>
<dbReference type="AlphaFoldDB" id="A0A810N7A7"/>
<evidence type="ECO:0000256" key="4">
    <source>
        <dbReference type="ARBA" id="ARBA00022989"/>
    </source>
</evidence>
<dbReference type="InterPro" id="IPR020846">
    <property type="entry name" value="MFS_dom"/>
</dbReference>
<feature type="transmembrane region" description="Helical" evidence="6">
    <location>
        <begin position="23"/>
        <end position="45"/>
    </location>
</feature>
<proteinExistence type="predicted"/>
<feature type="transmembrane region" description="Helical" evidence="6">
    <location>
        <begin position="146"/>
        <end position="165"/>
    </location>
</feature>
<dbReference type="GO" id="GO:0022857">
    <property type="term" value="F:transmembrane transporter activity"/>
    <property type="evidence" value="ECO:0007669"/>
    <property type="project" value="InterPro"/>
</dbReference>
<evidence type="ECO:0000259" key="7">
    <source>
        <dbReference type="PROSITE" id="PS50850"/>
    </source>
</evidence>
<dbReference type="Proteomes" id="UP000680866">
    <property type="component" value="Chromosome"/>
</dbReference>
<evidence type="ECO:0000256" key="5">
    <source>
        <dbReference type="ARBA" id="ARBA00023136"/>
    </source>
</evidence>
<dbReference type="PRINTS" id="PR01036">
    <property type="entry name" value="TCRTETB"/>
</dbReference>
<feature type="transmembrane region" description="Helical" evidence="6">
    <location>
        <begin position="208"/>
        <end position="227"/>
    </location>
</feature>
<evidence type="ECO:0000313" key="9">
    <source>
        <dbReference type="Proteomes" id="UP000680866"/>
    </source>
</evidence>
<feature type="transmembrane region" description="Helical" evidence="6">
    <location>
        <begin position="57"/>
        <end position="77"/>
    </location>
</feature>
<dbReference type="KEGG" id="pry:Prubr_53750"/>
<evidence type="ECO:0000256" key="3">
    <source>
        <dbReference type="ARBA" id="ARBA00022692"/>
    </source>
</evidence>
<feature type="transmembrane region" description="Helical" evidence="6">
    <location>
        <begin position="89"/>
        <end position="112"/>
    </location>
</feature>
<evidence type="ECO:0000256" key="2">
    <source>
        <dbReference type="ARBA" id="ARBA00022448"/>
    </source>
</evidence>
<feature type="transmembrane region" description="Helical" evidence="6">
    <location>
        <begin position="277"/>
        <end position="302"/>
    </location>
</feature>
<dbReference type="PANTHER" id="PTHR42718:SF9">
    <property type="entry name" value="MAJOR FACILITATOR SUPERFAMILY MULTIDRUG TRANSPORTER MFSC"/>
    <property type="match status" value="1"/>
</dbReference>
<organism evidence="8 9">
    <name type="scientific">Polymorphospora rubra</name>
    <dbReference type="NCBI Taxonomy" id="338584"/>
    <lineage>
        <taxon>Bacteria</taxon>
        <taxon>Bacillati</taxon>
        <taxon>Actinomycetota</taxon>
        <taxon>Actinomycetes</taxon>
        <taxon>Micromonosporales</taxon>
        <taxon>Micromonosporaceae</taxon>
        <taxon>Polymorphospora</taxon>
    </lineage>
</organism>
<evidence type="ECO:0000256" key="6">
    <source>
        <dbReference type="SAM" id="Phobius"/>
    </source>
</evidence>
<reference evidence="8" key="1">
    <citation type="submission" date="2020-08" db="EMBL/GenBank/DDBJ databases">
        <title>Whole genome shotgun sequence of Polymorphospora rubra NBRC 101157.</title>
        <authorList>
            <person name="Komaki H."/>
            <person name="Tamura T."/>
        </authorList>
    </citation>
    <scope>NUCLEOTIDE SEQUENCE</scope>
    <source>
        <strain evidence="8">NBRC 101157</strain>
    </source>
</reference>
<dbReference type="SUPFAM" id="SSF103473">
    <property type="entry name" value="MFS general substrate transporter"/>
    <property type="match status" value="1"/>
</dbReference>
<feature type="transmembrane region" description="Helical" evidence="6">
    <location>
        <begin position="239"/>
        <end position="257"/>
    </location>
</feature>
<feature type="transmembrane region" description="Helical" evidence="6">
    <location>
        <begin position="314"/>
        <end position="331"/>
    </location>
</feature>
<feature type="transmembrane region" description="Helical" evidence="6">
    <location>
        <begin position="118"/>
        <end position="139"/>
    </location>
</feature>
<gene>
    <name evidence="8" type="ORF">Prubr_53750</name>
</gene>
<keyword evidence="2" id="KW-0813">Transport</keyword>